<gene>
    <name evidence="2" type="ORF">SAMN05660909_00965</name>
</gene>
<dbReference type="Pfam" id="PF06897">
    <property type="entry name" value="DUF1269"/>
    <property type="match status" value="1"/>
</dbReference>
<keyword evidence="3" id="KW-1185">Reference proteome</keyword>
<evidence type="ECO:0000256" key="1">
    <source>
        <dbReference type="SAM" id="Coils"/>
    </source>
</evidence>
<dbReference type="AlphaFoldDB" id="A0A1H3YUC1"/>
<evidence type="ECO:0000313" key="2">
    <source>
        <dbReference type="EMBL" id="SEA15037.1"/>
    </source>
</evidence>
<dbReference type="Proteomes" id="UP000199656">
    <property type="component" value="Unassembled WGS sequence"/>
</dbReference>
<proteinExistence type="predicted"/>
<dbReference type="RefSeq" id="WP_168927731.1">
    <property type="nucleotide sequence ID" value="NZ_BKAT01000002.1"/>
</dbReference>
<evidence type="ECO:0000313" key="3">
    <source>
        <dbReference type="Proteomes" id="UP000199656"/>
    </source>
</evidence>
<keyword evidence="1" id="KW-0175">Coiled coil</keyword>
<reference evidence="3" key="1">
    <citation type="submission" date="2016-10" db="EMBL/GenBank/DDBJ databases">
        <authorList>
            <person name="Varghese N."/>
            <person name="Submissions S."/>
        </authorList>
    </citation>
    <scope>NUCLEOTIDE SEQUENCE [LARGE SCALE GENOMIC DNA]</scope>
    <source>
        <strain evidence="3">DSM 23920</strain>
    </source>
</reference>
<dbReference type="EMBL" id="FNRL01000003">
    <property type="protein sequence ID" value="SEA15037.1"/>
    <property type="molecule type" value="Genomic_DNA"/>
</dbReference>
<name>A0A1H3YUC1_9BACT</name>
<organism evidence="2 3">
    <name type="scientific">Chitinophaga terrae</name>
    <name type="common">ex Kim and Jung 2007</name>
    <dbReference type="NCBI Taxonomy" id="408074"/>
    <lineage>
        <taxon>Bacteria</taxon>
        <taxon>Pseudomonadati</taxon>
        <taxon>Bacteroidota</taxon>
        <taxon>Chitinophagia</taxon>
        <taxon>Chitinophagales</taxon>
        <taxon>Chitinophagaceae</taxon>
        <taxon>Chitinophaga</taxon>
    </lineage>
</organism>
<accession>A0A1H3YUC1</accession>
<sequence length="244" mass="26595">MTNLIIISYPTPAQATAGAKRLAEIESIGDITVYDSVLIRKNESNEIHIIEEDTAAGSGTLAGMAIGGLIGALAGPVGLISGLLLGTLTGIAYETDKYSFSEDFAKKVAETLKPGDAAIVAEIAEDDPVYVDSYAKETGGTLIRTDADAAYQLFDDEQIITIDEEIAADRKRLKSAADAEKVRISKAIDVLKEKRRKHMEALKADAGDAERKSVESRAEFIQHRIERYRERIGRLEDELKRLRG</sequence>
<feature type="coiled-coil region" evidence="1">
    <location>
        <begin position="199"/>
        <end position="238"/>
    </location>
</feature>
<protein>
    <submittedName>
        <fullName evidence="2">Uncharacterized membrane protein</fullName>
    </submittedName>
</protein>
<dbReference type="InterPro" id="IPR009200">
    <property type="entry name" value="DUF1269_membrane"/>
</dbReference>